<evidence type="ECO:0000256" key="3">
    <source>
        <dbReference type="SAM" id="Phobius"/>
    </source>
</evidence>
<dbReference type="InterPro" id="IPR004014">
    <property type="entry name" value="ATPase_P-typ_cation-transptr_N"/>
</dbReference>
<dbReference type="Proteomes" id="UP001642360">
    <property type="component" value="Unassembled WGS sequence"/>
</dbReference>
<dbReference type="EMBL" id="CAUOFW020001569">
    <property type="protein sequence ID" value="CAK9146391.1"/>
    <property type="molecule type" value="Genomic_DNA"/>
</dbReference>
<protein>
    <recommendedName>
        <fullName evidence="4">Cation-transporting P-type ATPase N-terminal domain-containing protein</fullName>
    </recommendedName>
</protein>
<keyword evidence="3" id="KW-1133">Transmembrane helix</keyword>
<sequence>MENLEVMSTERKLLNEKHNAGRAVYDDAQKKMSDIQMRIEAKTSSLKNIQNEIAKSKLNAVEARPPFWKLVLKQFDDLLVKILIATAVVSFLLAVVDGETGLKAFWEPSVILMILAANVAVGVITETNAEKALEKMVFCHWMEAKDEHHKLLSLPVRMPPISLQHLPAQAVLWKPLPNQPSTSPPLTRPLGFSDLAISVAAVRLATFESVDAKYFLRNS</sequence>
<reference evidence="5 6" key="1">
    <citation type="submission" date="2024-02" db="EMBL/GenBank/DDBJ databases">
        <authorList>
            <person name="Vignale AGUSTIN F."/>
            <person name="Sosa J E."/>
            <person name="Modenutti C."/>
        </authorList>
    </citation>
    <scope>NUCLEOTIDE SEQUENCE [LARGE SCALE GENOMIC DNA]</scope>
</reference>
<accession>A0ABC8RN52</accession>
<keyword evidence="6" id="KW-1185">Reference proteome</keyword>
<evidence type="ECO:0000313" key="6">
    <source>
        <dbReference type="Proteomes" id="UP001642360"/>
    </source>
</evidence>
<feature type="transmembrane region" description="Helical" evidence="3">
    <location>
        <begin position="108"/>
        <end position="125"/>
    </location>
</feature>
<keyword evidence="3" id="KW-0472">Membrane</keyword>
<organism evidence="5 6">
    <name type="scientific">Ilex paraguariensis</name>
    <name type="common">yerba mate</name>
    <dbReference type="NCBI Taxonomy" id="185542"/>
    <lineage>
        <taxon>Eukaryota</taxon>
        <taxon>Viridiplantae</taxon>
        <taxon>Streptophyta</taxon>
        <taxon>Embryophyta</taxon>
        <taxon>Tracheophyta</taxon>
        <taxon>Spermatophyta</taxon>
        <taxon>Magnoliopsida</taxon>
        <taxon>eudicotyledons</taxon>
        <taxon>Gunneridae</taxon>
        <taxon>Pentapetalae</taxon>
        <taxon>asterids</taxon>
        <taxon>campanulids</taxon>
        <taxon>Aquifoliales</taxon>
        <taxon>Aquifoliaceae</taxon>
        <taxon>Ilex</taxon>
    </lineage>
</organism>
<dbReference type="Pfam" id="PF00690">
    <property type="entry name" value="Cation_ATPase_N"/>
    <property type="match status" value="1"/>
</dbReference>
<evidence type="ECO:0000313" key="5">
    <source>
        <dbReference type="EMBL" id="CAK9146391.1"/>
    </source>
</evidence>
<dbReference type="PANTHER" id="PTHR42861">
    <property type="entry name" value="CALCIUM-TRANSPORTING ATPASE"/>
    <property type="match status" value="1"/>
</dbReference>
<keyword evidence="2" id="KW-0175">Coiled coil</keyword>
<dbReference type="AlphaFoldDB" id="A0ABC8RN52"/>
<evidence type="ECO:0000256" key="2">
    <source>
        <dbReference type="SAM" id="Coils"/>
    </source>
</evidence>
<gene>
    <name evidence="5" type="ORF">ILEXP_LOCUS14234</name>
</gene>
<dbReference type="SUPFAM" id="SSF81665">
    <property type="entry name" value="Calcium ATPase, transmembrane domain M"/>
    <property type="match status" value="1"/>
</dbReference>
<feature type="coiled-coil region" evidence="2">
    <location>
        <begin position="32"/>
        <end position="59"/>
    </location>
</feature>
<comment type="caution">
    <text evidence="5">The sequence shown here is derived from an EMBL/GenBank/DDBJ whole genome shotgun (WGS) entry which is preliminary data.</text>
</comment>
<dbReference type="Gene3D" id="2.70.150.10">
    <property type="entry name" value="Calcium-transporting ATPase, cytoplasmic transduction domain A"/>
    <property type="match status" value="1"/>
</dbReference>
<dbReference type="InterPro" id="IPR023298">
    <property type="entry name" value="ATPase_P-typ_TM_dom_sf"/>
</dbReference>
<evidence type="ECO:0000256" key="1">
    <source>
        <dbReference type="ARBA" id="ARBA00022842"/>
    </source>
</evidence>
<dbReference type="Gene3D" id="1.20.1110.10">
    <property type="entry name" value="Calcium-transporting ATPase, transmembrane domain"/>
    <property type="match status" value="1"/>
</dbReference>
<keyword evidence="1" id="KW-0460">Magnesium</keyword>
<feature type="transmembrane region" description="Helical" evidence="3">
    <location>
        <begin position="78"/>
        <end position="96"/>
    </location>
</feature>
<name>A0ABC8RN52_9AQUA</name>
<evidence type="ECO:0000259" key="4">
    <source>
        <dbReference type="Pfam" id="PF00690"/>
    </source>
</evidence>
<keyword evidence="3" id="KW-0812">Transmembrane</keyword>
<feature type="domain" description="Cation-transporting P-type ATPase N-terminal" evidence="4">
    <location>
        <begin position="61"/>
        <end position="90"/>
    </location>
</feature>
<proteinExistence type="predicted"/>